<dbReference type="Pfam" id="PF05175">
    <property type="entry name" value="MTS"/>
    <property type="match status" value="1"/>
</dbReference>
<feature type="domain" description="Release factor glutamine methyltransferase N-terminal" evidence="7">
    <location>
        <begin position="7"/>
        <end position="75"/>
    </location>
</feature>
<accession>A0A9D2RAJ0</accession>
<comment type="similarity">
    <text evidence="5">Belongs to the protein N5-glutamine methyltransferase family. PrmC subfamily.</text>
</comment>
<feature type="binding site" evidence="5">
    <location>
        <position position="198"/>
    </location>
    <ligand>
        <name>S-adenosyl-L-methionine</name>
        <dbReference type="ChEBI" id="CHEBI:59789"/>
    </ligand>
</feature>
<dbReference type="GO" id="GO:0032259">
    <property type="term" value="P:methylation"/>
    <property type="evidence" value="ECO:0007669"/>
    <property type="project" value="UniProtKB-KW"/>
</dbReference>
<dbReference type="AlphaFoldDB" id="A0A9D2RAJ0"/>
<evidence type="ECO:0000256" key="1">
    <source>
        <dbReference type="ARBA" id="ARBA00022603"/>
    </source>
</evidence>
<dbReference type="HAMAP" id="MF_02126">
    <property type="entry name" value="RF_methyltr_PrmC"/>
    <property type="match status" value="1"/>
</dbReference>
<keyword evidence="2 5" id="KW-0808">Transferase</keyword>
<evidence type="ECO:0000313" key="8">
    <source>
        <dbReference type="EMBL" id="HJD41458.1"/>
    </source>
</evidence>
<keyword evidence="1 5" id="KW-0489">Methyltransferase</keyword>
<dbReference type="PANTHER" id="PTHR18895">
    <property type="entry name" value="HEMK METHYLTRANSFERASE"/>
    <property type="match status" value="1"/>
</dbReference>
<feature type="binding site" evidence="5">
    <location>
        <position position="157"/>
    </location>
    <ligand>
        <name>S-adenosyl-L-methionine</name>
        <dbReference type="ChEBI" id="CHEBI:59789"/>
    </ligand>
</feature>
<evidence type="ECO:0000259" key="6">
    <source>
        <dbReference type="Pfam" id="PF05175"/>
    </source>
</evidence>
<evidence type="ECO:0000256" key="5">
    <source>
        <dbReference type="HAMAP-Rule" id="MF_02126"/>
    </source>
</evidence>
<dbReference type="EC" id="2.1.1.297" evidence="5"/>
<dbReference type="Gene3D" id="1.10.8.10">
    <property type="entry name" value="DNA helicase RuvA subunit, C-terminal domain"/>
    <property type="match status" value="1"/>
</dbReference>
<evidence type="ECO:0000256" key="3">
    <source>
        <dbReference type="ARBA" id="ARBA00022691"/>
    </source>
</evidence>
<keyword evidence="3 5" id="KW-0949">S-adenosyl-L-methionine</keyword>
<dbReference type="Pfam" id="PF17827">
    <property type="entry name" value="PrmC_N"/>
    <property type="match status" value="1"/>
</dbReference>
<reference evidence="8" key="2">
    <citation type="submission" date="2021-04" db="EMBL/GenBank/DDBJ databases">
        <authorList>
            <person name="Gilroy R."/>
        </authorList>
    </citation>
    <scope>NUCLEOTIDE SEQUENCE</scope>
    <source>
        <strain evidence="8">ChiBcec15-3976</strain>
    </source>
</reference>
<reference evidence="8" key="1">
    <citation type="journal article" date="2021" name="PeerJ">
        <title>Extensive microbial diversity within the chicken gut microbiome revealed by metagenomics and culture.</title>
        <authorList>
            <person name="Gilroy R."/>
            <person name="Ravi A."/>
            <person name="Getino M."/>
            <person name="Pursley I."/>
            <person name="Horton D.L."/>
            <person name="Alikhan N.F."/>
            <person name="Baker D."/>
            <person name="Gharbi K."/>
            <person name="Hall N."/>
            <person name="Watson M."/>
            <person name="Adriaenssens E.M."/>
            <person name="Foster-Nyarko E."/>
            <person name="Jarju S."/>
            <person name="Secka A."/>
            <person name="Antonio M."/>
            <person name="Oren A."/>
            <person name="Chaudhuri R.R."/>
            <person name="La Ragione R."/>
            <person name="Hildebrand F."/>
            <person name="Pallen M.J."/>
        </authorList>
    </citation>
    <scope>NUCLEOTIDE SEQUENCE</scope>
    <source>
        <strain evidence="8">ChiBcec15-3976</strain>
    </source>
</reference>
<dbReference type="Proteomes" id="UP000823909">
    <property type="component" value="Unassembled WGS sequence"/>
</dbReference>
<dbReference type="EMBL" id="DWUU01000005">
    <property type="protein sequence ID" value="HJD41458.1"/>
    <property type="molecule type" value="Genomic_DNA"/>
</dbReference>
<evidence type="ECO:0000256" key="4">
    <source>
        <dbReference type="ARBA" id="ARBA00048391"/>
    </source>
</evidence>
<dbReference type="SUPFAM" id="SSF53335">
    <property type="entry name" value="S-adenosyl-L-methionine-dependent methyltransferases"/>
    <property type="match status" value="1"/>
</dbReference>
<dbReference type="NCBIfam" id="TIGR03534">
    <property type="entry name" value="RF_mod_PrmC"/>
    <property type="match status" value="1"/>
</dbReference>
<feature type="domain" description="Methyltransferase small" evidence="6">
    <location>
        <begin position="122"/>
        <end position="205"/>
    </location>
</feature>
<organism evidence="8 9">
    <name type="scientific">Candidatus Mediterraneibacter quadrami</name>
    <dbReference type="NCBI Taxonomy" id="2838684"/>
    <lineage>
        <taxon>Bacteria</taxon>
        <taxon>Bacillati</taxon>
        <taxon>Bacillota</taxon>
        <taxon>Clostridia</taxon>
        <taxon>Lachnospirales</taxon>
        <taxon>Lachnospiraceae</taxon>
        <taxon>Mediterraneibacter</taxon>
    </lineage>
</organism>
<dbReference type="InterPro" id="IPR040758">
    <property type="entry name" value="PrmC_N"/>
</dbReference>
<evidence type="ECO:0000259" key="7">
    <source>
        <dbReference type="Pfam" id="PF17827"/>
    </source>
</evidence>
<dbReference type="InterPro" id="IPR007848">
    <property type="entry name" value="Small_mtfrase_dom"/>
</dbReference>
<dbReference type="GO" id="GO:0003676">
    <property type="term" value="F:nucleic acid binding"/>
    <property type="evidence" value="ECO:0007669"/>
    <property type="project" value="InterPro"/>
</dbReference>
<evidence type="ECO:0000256" key="2">
    <source>
        <dbReference type="ARBA" id="ARBA00022679"/>
    </source>
</evidence>
<dbReference type="NCBIfam" id="TIGR00536">
    <property type="entry name" value="hemK_fam"/>
    <property type="match status" value="1"/>
</dbReference>
<dbReference type="InterPro" id="IPR019874">
    <property type="entry name" value="RF_methyltr_PrmC"/>
</dbReference>
<comment type="caution">
    <text evidence="5">Lacks conserved residue(s) required for the propagation of feature annotation.</text>
</comment>
<protein>
    <recommendedName>
        <fullName evidence="5">Release factor glutamine methyltransferase</fullName>
        <shortName evidence="5">RF MTase</shortName>
        <ecNumber evidence="5">2.1.1.297</ecNumber>
    </recommendedName>
    <alternativeName>
        <fullName evidence="5">N5-glutamine methyltransferase PrmC</fullName>
    </alternativeName>
    <alternativeName>
        <fullName evidence="5">Protein-(glutamine-N5) MTase PrmC</fullName>
    </alternativeName>
    <alternativeName>
        <fullName evidence="5">Protein-glutamine N-methyltransferase PrmC</fullName>
    </alternativeName>
</protein>
<dbReference type="PROSITE" id="PS00092">
    <property type="entry name" value="N6_MTASE"/>
    <property type="match status" value="1"/>
</dbReference>
<gene>
    <name evidence="5 8" type="primary">prmC</name>
    <name evidence="8" type="ORF">H9910_00390</name>
</gene>
<comment type="caution">
    <text evidence="8">The sequence shown here is derived from an EMBL/GenBank/DDBJ whole genome shotgun (WGS) entry which is preliminary data.</text>
</comment>
<dbReference type="CDD" id="cd02440">
    <property type="entry name" value="AdoMet_MTases"/>
    <property type="match status" value="1"/>
</dbReference>
<dbReference type="InterPro" id="IPR004556">
    <property type="entry name" value="HemK-like"/>
</dbReference>
<name>A0A9D2RAJ0_9FIRM</name>
<dbReference type="GO" id="GO:0102559">
    <property type="term" value="F:peptide chain release factor N(5)-glutamine methyltransferase activity"/>
    <property type="evidence" value="ECO:0007669"/>
    <property type="project" value="UniProtKB-EC"/>
</dbReference>
<dbReference type="InterPro" id="IPR050320">
    <property type="entry name" value="N5-glutamine_MTase"/>
</dbReference>
<sequence>MNLKRNLERAAREFESAGVPEPDLDAWYLLEYVTGVSRAAYFADPDRELTGAQQTAFDACVEKRAARIPLQHITGTQEFMGLSFRVNAHVLIPRQDTEILVEEALKLLKGGAASADGREDQAVELLDLCTGSGCILLSVLYYAGRNAHMNLSGTGSDLSEPALETARDNAERLGIRARFVHSDLFENLPGRYAMILSNPPYIRSAAIRNLQPEVRLYDPGMALDGDADGLAFYRRITAESGRHLEQNGILMFEIGCDQAAEVTELMRVHGFTDITVKKDLAGLDRVVYGRYSK</sequence>
<dbReference type="InterPro" id="IPR029063">
    <property type="entry name" value="SAM-dependent_MTases_sf"/>
</dbReference>
<dbReference type="PANTHER" id="PTHR18895:SF74">
    <property type="entry name" value="MTRF1L RELEASE FACTOR GLUTAMINE METHYLTRANSFERASE"/>
    <property type="match status" value="1"/>
</dbReference>
<evidence type="ECO:0000313" key="9">
    <source>
        <dbReference type="Proteomes" id="UP000823909"/>
    </source>
</evidence>
<proteinExistence type="inferred from homology"/>
<comment type="catalytic activity">
    <reaction evidence="4 5">
        <text>L-glutaminyl-[peptide chain release factor] + S-adenosyl-L-methionine = N(5)-methyl-L-glutaminyl-[peptide chain release factor] + S-adenosyl-L-homocysteine + H(+)</text>
        <dbReference type="Rhea" id="RHEA:42896"/>
        <dbReference type="Rhea" id="RHEA-COMP:10271"/>
        <dbReference type="Rhea" id="RHEA-COMP:10272"/>
        <dbReference type="ChEBI" id="CHEBI:15378"/>
        <dbReference type="ChEBI" id="CHEBI:30011"/>
        <dbReference type="ChEBI" id="CHEBI:57856"/>
        <dbReference type="ChEBI" id="CHEBI:59789"/>
        <dbReference type="ChEBI" id="CHEBI:61891"/>
        <dbReference type="EC" id="2.1.1.297"/>
    </reaction>
</comment>
<dbReference type="Gene3D" id="3.40.50.150">
    <property type="entry name" value="Vaccinia Virus protein VP39"/>
    <property type="match status" value="1"/>
</dbReference>
<feature type="binding site" evidence="5">
    <location>
        <begin position="198"/>
        <end position="201"/>
    </location>
    <ligand>
        <name>substrate</name>
    </ligand>
</feature>
<comment type="function">
    <text evidence="5">Methylates the class 1 translation termination release factors RF1/PrfA and RF2/PrfB on the glutamine residue of the universally conserved GGQ motif.</text>
</comment>
<dbReference type="InterPro" id="IPR002052">
    <property type="entry name" value="DNA_methylase_N6_adenine_CS"/>
</dbReference>